<dbReference type="EMBL" id="ML211743">
    <property type="protein sequence ID" value="TFK80593.1"/>
    <property type="molecule type" value="Genomic_DNA"/>
</dbReference>
<name>A0A5C3P496_9APHY</name>
<evidence type="ECO:0000313" key="1">
    <source>
        <dbReference type="EMBL" id="TFK80593.1"/>
    </source>
</evidence>
<reference evidence="1 2" key="1">
    <citation type="journal article" date="2019" name="Nat. Ecol. Evol.">
        <title>Megaphylogeny resolves global patterns of mushroom evolution.</title>
        <authorList>
            <person name="Varga T."/>
            <person name="Krizsan K."/>
            <person name="Foldi C."/>
            <person name="Dima B."/>
            <person name="Sanchez-Garcia M."/>
            <person name="Sanchez-Ramirez S."/>
            <person name="Szollosi G.J."/>
            <person name="Szarkandi J.G."/>
            <person name="Papp V."/>
            <person name="Albert L."/>
            <person name="Andreopoulos W."/>
            <person name="Angelini C."/>
            <person name="Antonin V."/>
            <person name="Barry K.W."/>
            <person name="Bougher N.L."/>
            <person name="Buchanan P."/>
            <person name="Buyck B."/>
            <person name="Bense V."/>
            <person name="Catcheside P."/>
            <person name="Chovatia M."/>
            <person name="Cooper J."/>
            <person name="Damon W."/>
            <person name="Desjardin D."/>
            <person name="Finy P."/>
            <person name="Geml J."/>
            <person name="Haridas S."/>
            <person name="Hughes K."/>
            <person name="Justo A."/>
            <person name="Karasinski D."/>
            <person name="Kautmanova I."/>
            <person name="Kiss B."/>
            <person name="Kocsube S."/>
            <person name="Kotiranta H."/>
            <person name="LaButti K.M."/>
            <person name="Lechner B.E."/>
            <person name="Liimatainen K."/>
            <person name="Lipzen A."/>
            <person name="Lukacs Z."/>
            <person name="Mihaltcheva S."/>
            <person name="Morgado L.N."/>
            <person name="Niskanen T."/>
            <person name="Noordeloos M.E."/>
            <person name="Ohm R.A."/>
            <person name="Ortiz-Santana B."/>
            <person name="Ovrebo C."/>
            <person name="Racz N."/>
            <person name="Riley R."/>
            <person name="Savchenko A."/>
            <person name="Shiryaev A."/>
            <person name="Soop K."/>
            <person name="Spirin V."/>
            <person name="Szebenyi C."/>
            <person name="Tomsovsky M."/>
            <person name="Tulloss R.E."/>
            <person name="Uehling J."/>
            <person name="Grigoriev I.V."/>
            <person name="Vagvolgyi C."/>
            <person name="Papp T."/>
            <person name="Martin F.M."/>
            <person name="Miettinen O."/>
            <person name="Hibbett D.S."/>
            <person name="Nagy L.G."/>
        </authorList>
    </citation>
    <scope>NUCLEOTIDE SEQUENCE [LARGE SCALE GENOMIC DNA]</scope>
    <source>
        <strain evidence="1 2">HHB13444</strain>
    </source>
</reference>
<keyword evidence="2" id="KW-1185">Reference proteome</keyword>
<protein>
    <submittedName>
        <fullName evidence="1">Uncharacterized protein</fullName>
    </submittedName>
</protein>
<accession>A0A5C3P496</accession>
<proteinExistence type="predicted"/>
<dbReference type="AlphaFoldDB" id="A0A5C3P496"/>
<gene>
    <name evidence="1" type="ORF">K466DRAFT_373042</name>
</gene>
<dbReference type="Proteomes" id="UP000308197">
    <property type="component" value="Unassembled WGS sequence"/>
</dbReference>
<evidence type="ECO:0000313" key="2">
    <source>
        <dbReference type="Proteomes" id="UP000308197"/>
    </source>
</evidence>
<sequence length="190" mass="20644">MGLGRVSRYLSLVVRIRDVPCRGLFLACSRVASRDKTVAMCLQVSFYSPCSPLPSQALDGWRTSADYTHVIDKLVSLDEGPTNEFGARPRKGLTVHCTSALSFPRAFDVPVPSRSLGWLGMAGWLVCGRGREHGQGRGLRRATSVVMVDASSASVQLVICCVQELGSRMSRHTYTHAGVRIEHLAAGVLE</sequence>
<dbReference type="InParanoid" id="A0A5C3P496"/>
<organism evidence="1 2">
    <name type="scientific">Polyporus arcularius HHB13444</name>
    <dbReference type="NCBI Taxonomy" id="1314778"/>
    <lineage>
        <taxon>Eukaryota</taxon>
        <taxon>Fungi</taxon>
        <taxon>Dikarya</taxon>
        <taxon>Basidiomycota</taxon>
        <taxon>Agaricomycotina</taxon>
        <taxon>Agaricomycetes</taxon>
        <taxon>Polyporales</taxon>
        <taxon>Polyporaceae</taxon>
        <taxon>Polyporus</taxon>
    </lineage>
</organism>